<dbReference type="KEGG" id="lhe:lhv_1637"/>
<dbReference type="EMBL" id="CP000517">
    <property type="protein sequence ID" value="ABX27549.1"/>
    <property type="molecule type" value="Genomic_DNA"/>
</dbReference>
<gene>
    <name evidence="2" type="ordered locus">lhv_1637</name>
</gene>
<evidence type="ECO:0000313" key="2">
    <source>
        <dbReference type="EMBL" id="ABX27549.1"/>
    </source>
</evidence>
<proteinExistence type="predicted"/>
<dbReference type="eggNOG" id="COG1388">
    <property type="taxonomic scope" value="Bacteria"/>
</dbReference>
<dbReference type="Proteomes" id="UP000000790">
    <property type="component" value="Chromosome"/>
</dbReference>
<sequence>MREKKMKIFNKKNLLLSSAVVAGMLFTVGTKTVHADSTNGNQGSTNTLQVNKEVSVPDKSLIMPVASRDNQTLRQVAQANNTSLSVLEKLNGNIDPDTVIANGTWLYLPQNEDLSLLFTALYTAHSGISNSQYRKYYGRLSASERAAKLWIAKRESGYNYHARNGKYYGRFQLDSSYLHGNYSVANQERTADRYVKGRYGSWAAAKRFWLAHNLY</sequence>
<protein>
    <submittedName>
        <fullName evidence="2">Aggregation promoting protein</fullName>
    </submittedName>
</protein>
<dbReference type="HOGENOM" id="CLU_077123_3_0_9"/>
<evidence type="ECO:0000256" key="1">
    <source>
        <dbReference type="SAM" id="SignalP"/>
    </source>
</evidence>
<evidence type="ECO:0000313" key="3">
    <source>
        <dbReference type="Proteomes" id="UP000000790"/>
    </source>
</evidence>
<feature type="signal peptide" evidence="1">
    <location>
        <begin position="1"/>
        <end position="35"/>
    </location>
</feature>
<keyword evidence="1" id="KW-0732">Signal</keyword>
<reference evidence="2 3" key="1">
    <citation type="journal article" date="2008" name="J. Bacteriol.">
        <title>Genome sequence of Lactobacillus helveticus: an organism distinguished by selective gene loss and IS element expansion.</title>
        <authorList>
            <person name="Callanan M."/>
            <person name="Kaleta P."/>
            <person name="O'Callaghan J."/>
            <person name="O'Sullivan O."/>
            <person name="Jordan K."/>
            <person name="McAuliffe O."/>
            <person name="Sangrador-Vegas A."/>
            <person name="Slattery L."/>
            <person name="Fitzgerald G.F."/>
            <person name="Beresford T."/>
            <person name="Ross R.P."/>
        </authorList>
    </citation>
    <scope>NUCLEOTIDE SEQUENCE [LARGE SCALE GENOMIC DNA]</scope>
    <source>
        <strain evidence="2 3">DPC 4571</strain>
    </source>
</reference>
<accession>A8YWG3</accession>
<organism evidence="2 3">
    <name type="scientific">Lactobacillus helveticus (strain DPC 4571)</name>
    <dbReference type="NCBI Taxonomy" id="405566"/>
    <lineage>
        <taxon>Bacteria</taxon>
        <taxon>Bacillati</taxon>
        <taxon>Bacillota</taxon>
        <taxon>Bacilli</taxon>
        <taxon>Lactobacillales</taxon>
        <taxon>Lactobacillaceae</taxon>
        <taxon>Lactobacillus</taxon>
    </lineage>
</organism>
<name>A8YWG3_LACH4</name>
<feature type="chain" id="PRO_5002733755" evidence="1">
    <location>
        <begin position="36"/>
        <end position="215"/>
    </location>
</feature>
<dbReference type="AlphaFoldDB" id="A8YWG3"/>